<organism evidence="1">
    <name type="scientific">Anguilla anguilla</name>
    <name type="common">European freshwater eel</name>
    <name type="synonym">Muraena anguilla</name>
    <dbReference type="NCBI Taxonomy" id="7936"/>
    <lineage>
        <taxon>Eukaryota</taxon>
        <taxon>Metazoa</taxon>
        <taxon>Chordata</taxon>
        <taxon>Craniata</taxon>
        <taxon>Vertebrata</taxon>
        <taxon>Euteleostomi</taxon>
        <taxon>Actinopterygii</taxon>
        <taxon>Neopterygii</taxon>
        <taxon>Teleostei</taxon>
        <taxon>Anguilliformes</taxon>
        <taxon>Anguillidae</taxon>
        <taxon>Anguilla</taxon>
    </lineage>
</organism>
<reference evidence="1" key="1">
    <citation type="submission" date="2014-11" db="EMBL/GenBank/DDBJ databases">
        <authorList>
            <person name="Amaro Gonzalez C."/>
        </authorList>
    </citation>
    <scope>NUCLEOTIDE SEQUENCE</scope>
</reference>
<proteinExistence type="predicted"/>
<name>A0A0E9V2C9_ANGAN</name>
<evidence type="ECO:0000313" key="1">
    <source>
        <dbReference type="EMBL" id="JAH71600.1"/>
    </source>
</evidence>
<sequence length="30" mass="3522">MIEWLIVPVGHRRSICTHGTSRCWSRGARR</sequence>
<protein>
    <submittedName>
        <fullName evidence="1">Uncharacterized protein</fullName>
    </submittedName>
</protein>
<dbReference type="AlphaFoldDB" id="A0A0E9V2C9"/>
<dbReference type="EMBL" id="GBXM01036977">
    <property type="protein sequence ID" value="JAH71600.1"/>
    <property type="molecule type" value="Transcribed_RNA"/>
</dbReference>
<accession>A0A0E9V2C9</accession>
<reference evidence="1" key="2">
    <citation type="journal article" date="2015" name="Fish Shellfish Immunol.">
        <title>Early steps in the European eel (Anguilla anguilla)-Vibrio vulnificus interaction in the gills: Role of the RtxA13 toxin.</title>
        <authorList>
            <person name="Callol A."/>
            <person name="Pajuelo D."/>
            <person name="Ebbesson L."/>
            <person name="Teles M."/>
            <person name="MacKenzie S."/>
            <person name="Amaro C."/>
        </authorList>
    </citation>
    <scope>NUCLEOTIDE SEQUENCE</scope>
</reference>